<dbReference type="Pfam" id="PF00171">
    <property type="entry name" value="Aldedh"/>
    <property type="match status" value="2"/>
</dbReference>
<dbReference type="PANTHER" id="PTHR43353">
    <property type="entry name" value="SUCCINATE-SEMIALDEHYDE DEHYDROGENASE, MITOCHONDRIAL"/>
    <property type="match status" value="1"/>
</dbReference>
<protein>
    <submittedName>
        <fullName evidence="3">Aldehyde dehydrogenase (NADP(+))</fullName>
    </submittedName>
</protein>
<proteinExistence type="predicted"/>
<dbReference type="CDD" id="cd07129">
    <property type="entry name" value="ALDH_KGSADH"/>
    <property type="match status" value="1"/>
</dbReference>
<sequence>MTMDQMSATEATTPEHLETLLAAAEPASRAWAAATPVRRAEVLDVVAQALDGAADELVPLAMSETHLAEGRLRGELKRTTFQLRLFGEVLRDGHYLDVRIDPADADWPMGVPRPDLRRWKEALGPVVVFAASNFPFAFSVAGGDTASALAAGNAVLLKAHPGHAGLSHRTGQILTESLRAAGAPDGLFAVIYGREAGTTALKDSRVKAGGFTGSIPGGRALFDLATSRPDPIPFYGELGSNNPVFVTAGAAASRTNEIAEGFLSSATMGAGQFCTKPGTLVVPAGSGLVDRLRGAALAEPATLLNERIQEGYTHVLEQLSGHPAIDVLAQGDDPLADPPSPTLLRTTAEDMLADPDALQRECFGPTALVVEYSDESQLVEVAESFEGQLTATVFAAEDEDVRDLVTVLARKAGRVLWGQWPTGVSVTYAQQHGGPYPATTAVGFTSVGTAAIERWLRPVAYQGFPQAQLPEALRDENPLDIPQTVNGRTR</sequence>
<dbReference type="InterPro" id="IPR044151">
    <property type="entry name" value="ALDH_KGSADH"/>
</dbReference>
<dbReference type="InterPro" id="IPR015590">
    <property type="entry name" value="Aldehyde_DH_dom"/>
</dbReference>
<dbReference type="Proteomes" id="UP001484097">
    <property type="component" value="Unassembled WGS sequence"/>
</dbReference>
<dbReference type="InterPro" id="IPR016163">
    <property type="entry name" value="Ald_DH_C"/>
</dbReference>
<keyword evidence="4" id="KW-1185">Reference proteome</keyword>
<accession>A0ABV0IL73</accession>
<evidence type="ECO:0000259" key="2">
    <source>
        <dbReference type="Pfam" id="PF00171"/>
    </source>
</evidence>
<comment type="caution">
    <text evidence="3">The sequence shown here is derived from an EMBL/GenBank/DDBJ whole genome shotgun (WGS) entry which is preliminary data.</text>
</comment>
<reference evidence="3 4" key="1">
    <citation type="submission" date="2024-05" db="EMBL/GenBank/DDBJ databases">
        <authorList>
            <person name="Yi C."/>
        </authorList>
    </citation>
    <scope>NUCLEOTIDE SEQUENCE [LARGE SCALE GENOMIC DNA]</scope>
    <source>
        <strain evidence="3 4">XS13</strain>
    </source>
</reference>
<keyword evidence="1" id="KW-0560">Oxidoreductase</keyword>
<evidence type="ECO:0000313" key="3">
    <source>
        <dbReference type="EMBL" id="MEO9248753.1"/>
    </source>
</evidence>
<feature type="domain" description="Aldehyde dehydrogenase" evidence="2">
    <location>
        <begin position="341"/>
        <end position="434"/>
    </location>
</feature>
<feature type="domain" description="Aldehyde dehydrogenase" evidence="2">
    <location>
        <begin position="5"/>
        <end position="285"/>
    </location>
</feature>
<dbReference type="InterPro" id="IPR016161">
    <property type="entry name" value="Ald_DH/histidinol_DH"/>
</dbReference>
<dbReference type="RefSeq" id="WP_347921461.1">
    <property type="nucleotide sequence ID" value="NZ_JBDXMX010000006.1"/>
</dbReference>
<name>A0ABV0IL73_9MICC</name>
<evidence type="ECO:0000313" key="4">
    <source>
        <dbReference type="Proteomes" id="UP001484097"/>
    </source>
</evidence>
<evidence type="ECO:0000256" key="1">
    <source>
        <dbReference type="ARBA" id="ARBA00023002"/>
    </source>
</evidence>
<dbReference type="Gene3D" id="3.40.309.10">
    <property type="entry name" value="Aldehyde Dehydrogenase, Chain A, domain 2"/>
    <property type="match status" value="1"/>
</dbReference>
<dbReference type="SUPFAM" id="SSF53720">
    <property type="entry name" value="ALDH-like"/>
    <property type="match status" value="1"/>
</dbReference>
<organism evidence="3 4">
    <name type="scientific">Citricoccus nitrophenolicus</name>
    <dbReference type="NCBI Taxonomy" id="863575"/>
    <lineage>
        <taxon>Bacteria</taxon>
        <taxon>Bacillati</taxon>
        <taxon>Actinomycetota</taxon>
        <taxon>Actinomycetes</taxon>
        <taxon>Micrococcales</taxon>
        <taxon>Micrococcaceae</taxon>
        <taxon>Citricoccus</taxon>
    </lineage>
</organism>
<dbReference type="PANTHER" id="PTHR43353:SF3">
    <property type="entry name" value="ALDEHYDE DEHYDROGENASE-RELATED"/>
    <property type="match status" value="1"/>
</dbReference>
<dbReference type="InterPro" id="IPR016162">
    <property type="entry name" value="Ald_DH_N"/>
</dbReference>
<gene>
    <name evidence="3" type="ORF">ABDK96_13790</name>
</gene>
<dbReference type="EMBL" id="JBDXMX010000006">
    <property type="protein sequence ID" value="MEO9248753.1"/>
    <property type="molecule type" value="Genomic_DNA"/>
</dbReference>
<dbReference type="InterPro" id="IPR050740">
    <property type="entry name" value="Aldehyde_DH_Superfamily"/>
</dbReference>
<dbReference type="Gene3D" id="3.40.605.10">
    <property type="entry name" value="Aldehyde Dehydrogenase, Chain A, domain 1"/>
    <property type="match status" value="1"/>
</dbReference>